<keyword evidence="3" id="KW-1185">Reference proteome</keyword>
<keyword evidence="1" id="KW-0812">Transmembrane</keyword>
<reference evidence="2" key="1">
    <citation type="submission" date="2022-12" db="EMBL/GenBank/DDBJ databases">
        <title>Polyphasic identification of a Novel Hot-Spring Cyanobacterium Ocullathermofonsia sinensis gen nov. sp. nov. and Genomic Insights on its Adaptations to the Thermal Habitat.</title>
        <authorList>
            <person name="Daroch M."/>
            <person name="Tang J."/>
            <person name="Jiang Y."/>
        </authorList>
    </citation>
    <scope>NUCLEOTIDE SEQUENCE</scope>
    <source>
        <strain evidence="2">PKUAC-SCTA174</strain>
    </source>
</reference>
<dbReference type="EMBL" id="CP113797">
    <property type="protein sequence ID" value="WAL58099.1"/>
    <property type="molecule type" value="Genomic_DNA"/>
</dbReference>
<proteinExistence type="predicted"/>
<accession>A0A9E9C5F0</accession>
<keyword evidence="1" id="KW-0472">Membrane</keyword>
<name>A0A9E9C5F0_9CYAN</name>
<keyword evidence="1" id="KW-1133">Transmembrane helix</keyword>
<dbReference type="AlphaFoldDB" id="A0A9E9C5F0"/>
<sequence length="1205" mass="131694">MRVLKKREKKQKNCQEPLNAKRWRSVFSRKNFFYSIFSGLVLLGSITGMNWSLAYTQAQLVPQIAKLLHDTIDRPVQLGAVERVSLTGLRLGPSMIPATATDRDTLTVEAIEVQFNPLNAIWKQKVELTITLIRPTAFIDQDEAGTWLNLDLELDDEELVEVKRIRLHDASIELAGQAKSLRSLVHNPEAQGIPVASSHVKLQQVYLDCTLTETPDLELQLRLSGQPAAGGKFRLTGHIQPTAHTATLKLRTADLDVTALNPILPPTARLDRGLFTSQLTLQVAPNLPIDLNGKATLKELAVQVEGEPNLFTQTNGRFRFRGQEIWVSNGQTAYGQIPFEAIEGTVHLENGLNLKGRVASVAVPAFLSTFDLPTPFPINGALQSLDLTATGPIDGAIFAGTVRDVQPVQIDRVAIASALGTFTYDTGADRLEIHSANISPEVGGVVSTQGLVILGEEEEGEPDDVMLKVAVRDVPSDSIARLYGVNPAEIQLGQFQAKATVSVINEVPDVQLQWQFTEASYPAQGIVKLENDRLRLQDTRIHVGDGWLDLAGELVNDRWQLQAQGVKLPLHQLPNLPNLSGTLQSTIYLTGAIDRPVQSAQGDITAHLETSGGSVKAEATLADGRWQAHINSSGLAIDQSPVPGAIIGSLNVAGPLVALTPDALQATGQVKLSEGLSQDIEWLNYPLTAAFQWHGDRLEIQQAEMAGLQVSGTITTQFNDWNWQPAQITGLDLNVQLQDQELATLPLPADWPVTIAGLVDLQGRVTGTLTAPNFNGNLHLHHLGVNQLAFEPSLSGPVYLKSDRGLGMNLQGSRDQLALVLDDRYHLQTFTVKHDQAMAQVVPRSATDSNSNRWLATVQQLPLEWLHDLDRMLNLPEFSGLLSGRFDVTLGSAPTVLGDVTIDHPAWGIVTSSHPVHAHNRLVGKLRYDNRSLVLTDGQLRLGNSLYYLAGQVSHSNPLHWSGELTTDSGHLQDLVTLVPPAQWQAVFNQAAQTDRPSSSTPNLIQQWLLATGQQSGLPIVPTQEGDIPHPLARAQLQGTFATQIRVQQAAAGIQMNFGLQGQNWQWGPYGIEQITIADGQFDGQQVSVAPLHLQGLRYISDHQSLQQFDTSVYFSGQIGDRSMGEMAIEGVPIPLLGQLLNVPIPLGGNLHARATVAGHSTNPDITGTVDMLGLRLNRRQLRDLQLVFRYHNQQFQVKDWRALE</sequence>
<evidence type="ECO:0000313" key="3">
    <source>
        <dbReference type="Proteomes" id="UP001163152"/>
    </source>
</evidence>
<protein>
    <submittedName>
        <fullName evidence="2">DUF748 domain-containing protein</fullName>
    </submittedName>
</protein>
<dbReference type="PANTHER" id="PTHR34457:SF3">
    <property type="entry name" value="PROTEIN TIC236, CHLOROPLASTIC"/>
    <property type="match status" value="1"/>
</dbReference>
<gene>
    <name evidence="2" type="ORF">OXH18_12920</name>
</gene>
<evidence type="ECO:0000256" key="1">
    <source>
        <dbReference type="SAM" id="Phobius"/>
    </source>
</evidence>
<dbReference type="Proteomes" id="UP001163152">
    <property type="component" value="Chromosome"/>
</dbReference>
<evidence type="ECO:0000313" key="2">
    <source>
        <dbReference type="EMBL" id="WAL58099.1"/>
    </source>
</evidence>
<dbReference type="PANTHER" id="PTHR34457">
    <property type="entry name" value="EMBRYO DEFECTIVE 2410"/>
    <property type="match status" value="1"/>
</dbReference>
<dbReference type="KEGG" id="tsin:OXH18_12920"/>
<feature type="transmembrane region" description="Helical" evidence="1">
    <location>
        <begin position="32"/>
        <end position="53"/>
    </location>
</feature>
<organism evidence="2 3">
    <name type="scientific">Thermocoleostomius sinensis A174</name>
    <dbReference type="NCBI Taxonomy" id="2016057"/>
    <lineage>
        <taxon>Bacteria</taxon>
        <taxon>Bacillati</taxon>
        <taxon>Cyanobacteriota</taxon>
        <taxon>Cyanophyceae</taxon>
        <taxon>Oculatellales</taxon>
        <taxon>Oculatellaceae</taxon>
        <taxon>Thermocoleostomius</taxon>
    </lineage>
</organism>
<dbReference type="InterPro" id="IPR053022">
    <property type="entry name" value="Chloroplast_translocon_comp"/>
</dbReference>
<dbReference type="RefSeq" id="WP_268607495.1">
    <property type="nucleotide sequence ID" value="NZ_CP113797.1"/>
</dbReference>